<protein>
    <recommendedName>
        <fullName evidence="4 5">Large ribosomal subunit protein uL4</fullName>
    </recommendedName>
</protein>
<sequence>MAETKAKTTKKAEKKEEKVKLNPKVWEVPYNADLVAQVLYIYNSNARKGGAVVKDRSEVSGGGRKPWRQKGTGRARVGSSRSPIWIGGGVTFGNSGEKNWNKKINKKMARKATCIMLSSRLREKALEFFNETKKEAKKIREEVSKTASSVLVITDNEDLEKMIRNVNGVSLITPQKVNAKHLVANRMIYVDNNIIENLEKRLTNDK</sequence>
<keyword evidence="5" id="KW-0694">RNA-binding</keyword>
<comment type="function">
    <text evidence="5">Forms part of the polypeptide exit tunnel.</text>
</comment>
<comment type="caution">
    <text evidence="7">The sequence shown here is derived from an EMBL/GenBank/DDBJ whole genome shotgun (WGS) entry which is preliminary data.</text>
</comment>
<evidence type="ECO:0000256" key="3">
    <source>
        <dbReference type="ARBA" id="ARBA00023274"/>
    </source>
</evidence>
<dbReference type="PANTHER" id="PTHR10746">
    <property type="entry name" value="50S RIBOSOMAL PROTEIN L4"/>
    <property type="match status" value="1"/>
</dbReference>
<comment type="similarity">
    <text evidence="1 5">Belongs to the universal ribosomal protein uL4 family.</text>
</comment>
<dbReference type="Gene3D" id="3.40.1370.10">
    <property type="match status" value="1"/>
</dbReference>
<evidence type="ECO:0000256" key="4">
    <source>
        <dbReference type="ARBA" id="ARBA00035244"/>
    </source>
</evidence>
<dbReference type="EMBL" id="DUTP01000006">
    <property type="protein sequence ID" value="HHX99727.1"/>
    <property type="molecule type" value="Genomic_DNA"/>
</dbReference>
<dbReference type="Proteomes" id="UP000576550">
    <property type="component" value="Unassembled WGS sequence"/>
</dbReference>
<dbReference type="SUPFAM" id="SSF52166">
    <property type="entry name" value="Ribosomal protein L4"/>
    <property type="match status" value="1"/>
</dbReference>
<organism evidence="7 8">
    <name type="scientific">Candidatus Dojkabacteria bacterium</name>
    <dbReference type="NCBI Taxonomy" id="2099670"/>
    <lineage>
        <taxon>Bacteria</taxon>
        <taxon>Candidatus Dojkabacteria</taxon>
    </lineage>
</organism>
<name>A0A832QFU7_9BACT</name>
<reference evidence="7 8" key="1">
    <citation type="journal article" date="2020" name="Biotechnol. Biofuels">
        <title>New insights from the biogas microbiome by comprehensive genome-resolved metagenomics of nearly 1600 species originating from multiple anaerobic digesters.</title>
        <authorList>
            <person name="Campanaro S."/>
            <person name="Treu L."/>
            <person name="Rodriguez-R L.M."/>
            <person name="Kovalovszki A."/>
            <person name="Ziels R.M."/>
            <person name="Maus I."/>
            <person name="Zhu X."/>
            <person name="Kougias P.G."/>
            <person name="Basile A."/>
            <person name="Luo G."/>
            <person name="Schluter A."/>
            <person name="Konstantinidis K.T."/>
            <person name="Angelidaki I."/>
        </authorList>
    </citation>
    <scope>NUCLEOTIDE SEQUENCE [LARGE SCALE GENOMIC DNA]</scope>
    <source>
        <strain evidence="7">AS05jafATM_89</strain>
    </source>
</reference>
<keyword evidence="2 5" id="KW-0689">Ribosomal protein</keyword>
<evidence type="ECO:0000313" key="8">
    <source>
        <dbReference type="Proteomes" id="UP000576550"/>
    </source>
</evidence>
<keyword evidence="5" id="KW-0699">rRNA-binding</keyword>
<dbReference type="Pfam" id="PF00573">
    <property type="entry name" value="Ribosomal_L4"/>
    <property type="match status" value="1"/>
</dbReference>
<proteinExistence type="inferred from homology"/>
<accession>A0A832QFU7</accession>
<dbReference type="GO" id="GO:1990904">
    <property type="term" value="C:ribonucleoprotein complex"/>
    <property type="evidence" value="ECO:0007669"/>
    <property type="project" value="UniProtKB-KW"/>
</dbReference>
<evidence type="ECO:0000256" key="2">
    <source>
        <dbReference type="ARBA" id="ARBA00022980"/>
    </source>
</evidence>
<dbReference type="GO" id="GO:0006412">
    <property type="term" value="P:translation"/>
    <property type="evidence" value="ECO:0007669"/>
    <property type="project" value="UniProtKB-UniRule"/>
</dbReference>
<evidence type="ECO:0000256" key="6">
    <source>
        <dbReference type="SAM" id="MobiDB-lite"/>
    </source>
</evidence>
<comment type="function">
    <text evidence="5">One of the primary rRNA binding proteins, this protein initially binds near the 5'-end of the 23S rRNA. It is important during the early stages of 50S assembly. It makes multiple contacts with different domains of the 23S rRNA in the assembled 50S subunit and ribosome.</text>
</comment>
<evidence type="ECO:0000256" key="5">
    <source>
        <dbReference type="HAMAP-Rule" id="MF_01328"/>
    </source>
</evidence>
<gene>
    <name evidence="5 7" type="primary">rplD</name>
    <name evidence="7" type="ORF">GX533_03595</name>
</gene>
<dbReference type="InterPro" id="IPR013005">
    <property type="entry name" value="Ribosomal_uL4-like"/>
</dbReference>
<dbReference type="NCBIfam" id="TIGR03953">
    <property type="entry name" value="rplD_bact"/>
    <property type="match status" value="1"/>
</dbReference>
<evidence type="ECO:0000256" key="1">
    <source>
        <dbReference type="ARBA" id="ARBA00010528"/>
    </source>
</evidence>
<dbReference type="GO" id="GO:0005840">
    <property type="term" value="C:ribosome"/>
    <property type="evidence" value="ECO:0007669"/>
    <property type="project" value="UniProtKB-KW"/>
</dbReference>
<evidence type="ECO:0000313" key="7">
    <source>
        <dbReference type="EMBL" id="HHX99727.1"/>
    </source>
</evidence>
<dbReference type="AlphaFoldDB" id="A0A832QFU7"/>
<dbReference type="GO" id="GO:0019843">
    <property type="term" value="F:rRNA binding"/>
    <property type="evidence" value="ECO:0007669"/>
    <property type="project" value="UniProtKB-UniRule"/>
</dbReference>
<dbReference type="HAMAP" id="MF_01328_B">
    <property type="entry name" value="Ribosomal_uL4_B"/>
    <property type="match status" value="1"/>
</dbReference>
<dbReference type="InterPro" id="IPR023574">
    <property type="entry name" value="Ribosomal_uL4_dom_sf"/>
</dbReference>
<dbReference type="PANTHER" id="PTHR10746:SF6">
    <property type="entry name" value="LARGE RIBOSOMAL SUBUNIT PROTEIN UL4M"/>
    <property type="match status" value="1"/>
</dbReference>
<dbReference type="GO" id="GO:0003735">
    <property type="term" value="F:structural constituent of ribosome"/>
    <property type="evidence" value="ECO:0007669"/>
    <property type="project" value="InterPro"/>
</dbReference>
<comment type="subunit">
    <text evidence="5">Part of the 50S ribosomal subunit.</text>
</comment>
<dbReference type="InterPro" id="IPR002136">
    <property type="entry name" value="Ribosomal_uL4"/>
</dbReference>
<feature type="region of interest" description="Disordered" evidence="6">
    <location>
        <begin position="53"/>
        <end position="79"/>
    </location>
</feature>
<keyword evidence="3 5" id="KW-0687">Ribonucleoprotein</keyword>